<dbReference type="EMBL" id="JANDHW010000003">
    <property type="protein sequence ID" value="MCP9611316.1"/>
    <property type="molecule type" value="Genomic_DNA"/>
</dbReference>
<dbReference type="PROSITE" id="PS51257">
    <property type="entry name" value="PROKAR_LIPOPROTEIN"/>
    <property type="match status" value="1"/>
</dbReference>
<name>A0ABT1MJ96_9BACT</name>
<dbReference type="Proteomes" id="UP001205603">
    <property type="component" value="Unassembled WGS sequence"/>
</dbReference>
<comment type="caution">
    <text evidence="1">The sequence shown here is derived from an EMBL/GenBank/DDBJ whole genome shotgun (WGS) entry which is preliminary data.</text>
</comment>
<gene>
    <name evidence="1" type="ORF">NMU02_04335</name>
</gene>
<proteinExistence type="predicted"/>
<protein>
    <recommendedName>
        <fullName evidence="3">Lipocalin-like domain-containing protein</fullName>
    </recommendedName>
</protein>
<evidence type="ECO:0008006" key="3">
    <source>
        <dbReference type="Google" id="ProtNLM"/>
    </source>
</evidence>
<keyword evidence="2" id="KW-1185">Reference proteome</keyword>
<organism evidence="1 2">
    <name type="scientific">Coprobacter tertius</name>
    <dbReference type="NCBI Taxonomy" id="2944915"/>
    <lineage>
        <taxon>Bacteria</taxon>
        <taxon>Pseudomonadati</taxon>
        <taxon>Bacteroidota</taxon>
        <taxon>Bacteroidia</taxon>
        <taxon>Bacteroidales</taxon>
        <taxon>Barnesiellaceae</taxon>
        <taxon>Coprobacter</taxon>
    </lineage>
</organism>
<sequence>MKHFCLLCALFLLVGCSKDEDPGRNYTEQQEKALSVFNGTWADTQFSNLGNYPGAELQPDPDKIIFGTQNNKPVEIYENDFIEGERLLFSAFGELVYHSEGYEDVPCYYWVSNTADELRLYRTSTKKLYKKFTLSIKSDTKMHLHDPDLSLPYIFVKQ</sequence>
<dbReference type="RefSeq" id="WP_255026043.1">
    <property type="nucleotide sequence ID" value="NZ_JANDHW010000003.1"/>
</dbReference>
<reference evidence="1 2" key="1">
    <citation type="submission" date="2022-07" db="EMBL/GenBank/DDBJ databases">
        <title>Fecal culturing of patients with breast cancer.</title>
        <authorList>
            <person name="Teng N.M.Y."/>
            <person name="Kiu R."/>
            <person name="Evans R."/>
            <person name="Baker D.J."/>
            <person name="Zenner C."/>
            <person name="Robinson S.D."/>
            <person name="Hall L.J."/>
        </authorList>
    </citation>
    <scope>NUCLEOTIDE SEQUENCE [LARGE SCALE GENOMIC DNA]</scope>
    <source>
        <strain evidence="1 2">LH1063</strain>
    </source>
</reference>
<evidence type="ECO:0000313" key="1">
    <source>
        <dbReference type="EMBL" id="MCP9611316.1"/>
    </source>
</evidence>
<accession>A0ABT1MJ96</accession>
<evidence type="ECO:0000313" key="2">
    <source>
        <dbReference type="Proteomes" id="UP001205603"/>
    </source>
</evidence>